<keyword evidence="3" id="KW-0862">Zinc</keyword>
<dbReference type="SUPFAM" id="SSF57903">
    <property type="entry name" value="FYVE/PHD zinc finger"/>
    <property type="match status" value="1"/>
</dbReference>
<dbReference type="InterPro" id="IPR013083">
    <property type="entry name" value="Znf_RING/FYVE/PHD"/>
</dbReference>
<dbReference type="AlphaFoldDB" id="A0A2H1X3I2"/>
<evidence type="ECO:0000256" key="3">
    <source>
        <dbReference type="ARBA" id="ARBA00022833"/>
    </source>
</evidence>
<dbReference type="GO" id="GO:0008270">
    <property type="term" value="F:zinc ion binding"/>
    <property type="evidence" value="ECO:0007669"/>
    <property type="project" value="UniProtKB-KW"/>
</dbReference>
<evidence type="ECO:0000256" key="2">
    <source>
        <dbReference type="ARBA" id="ARBA00022771"/>
    </source>
</evidence>
<dbReference type="PROSITE" id="PS01359">
    <property type="entry name" value="ZF_PHD_1"/>
    <property type="match status" value="1"/>
</dbReference>
<organism evidence="6">
    <name type="scientific">Spodoptera frugiperda</name>
    <name type="common">Fall armyworm</name>
    <dbReference type="NCBI Taxonomy" id="7108"/>
    <lineage>
        <taxon>Eukaryota</taxon>
        <taxon>Metazoa</taxon>
        <taxon>Ecdysozoa</taxon>
        <taxon>Arthropoda</taxon>
        <taxon>Hexapoda</taxon>
        <taxon>Insecta</taxon>
        <taxon>Pterygota</taxon>
        <taxon>Neoptera</taxon>
        <taxon>Endopterygota</taxon>
        <taxon>Lepidoptera</taxon>
        <taxon>Glossata</taxon>
        <taxon>Ditrysia</taxon>
        <taxon>Noctuoidea</taxon>
        <taxon>Noctuidae</taxon>
        <taxon>Amphipyrinae</taxon>
        <taxon>Spodoptera</taxon>
    </lineage>
</organism>
<keyword evidence="1" id="KW-0479">Metal-binding</keyword>
<dbReference type="InterPro" id="IPR001965">
    <property type="entry name" value="Znf_PHD"/>
</dbReference>
<dbReference type="SMART" id="SM00249">
    <property type="entry name" value="PHD"/>
    <property type="match status" value="1"/>
</dbReference>
<protein>
    <submittedName>
        <fullName evidence="6">SFRICE_002347</fullName>
    </submittedName>
</protein>
<proteinExistence type="predicted"/>
<feature type="domain" description="PHD-type" evidence="5">
    <location>
        <begin position="1"/>
        <end position="53"/>
    </location>
</feature>
<dbReference type="PROSITE" id="PS50016">
    <property type="entry name" value="ZF_PHD_2"/>
    <property type="match status" value="1"/>
</dbReference>
<evidence type="ECO:0000256" key="4">
    <source>
        <dbReference type="PROSITE-ProRule" id="PRU00146"/>
    </source>
</evidence>
<dbReference type="InterPro" id="IPR019786">
    <property type="entry name" value="Zinc_finger_PHD-type_CS"/>
</dbReference>
<keyword evidence="2 4" id="KW-0863">Zinc-finger</keyword>
<dbReference type="InterPro" id="IPR011011">
    <property type="entry name" value="Znf_FYVE_PHD"/>
</dbReference>
<dbReference type="Gene3D" id="3.30.40.10">
    <property type="entry name" value="Zinc/RING finger domain, C3HC4 (zinc finger)"/>
    <property type="match status" value="1"/>
</dbReference>
<evidence type="ECO:0000259" key="5">
    <source>
        <dbReference type="PROSITE" id="PS50016"/>
    </source>
</evidence>
<dbReference type="InterPro" id="IPR019787">
    <property type="entry name" value="Znf_PHD-finger"/>
</dbReference>
<gene>
    <name evidence="6" type="ORF">SFRICE_002347</name>
</gene>
<sequence length="370" mass="41648">MICSACTNNLQPGDAFLECAAEACNKVYHYLCNNRELTIEERAVWVCPECSCAARKGGRSCEEPIPIHTPLVLKNVSLRNKSNPPLLQSPDNYSTNQEVFLLREQMNVLTEQLIDAMAVITQYQTALADCTKKVEIVCDKLNKLEQSCKCGCAAVCKKVTVTQSEAANIVILEPPQPSQLQENVVHVRNDIELSPVAGANSIHAVADDVINVPSRNIRTSRDQIDLADPVQLVPQQDRCLETHRDDMANSDWVEVRNKKLKRRESNSIRGTARPETTTLKAVEYRKYIHLWNMMSGADEIQCYLQSLCPGANCTVEELKPKGDYKSFKIGVSADYFDKCMSPETWPVNARVRKWLFRGNNSKTQKQERAK</sequence>
<reference evidence="6" key="1">
    <citation type="submission" date="2016-07" db="EMBL/GenBank/DDBJ databases">
        <authorList>
            <person name="Bretaudeau A."/>
        </authorList>
    </citation>
    <scope>NUCLEOTIDE SEQUENCE</scope>
    <source>
        <strain evidence="6">Rice</strain>
        <tissue evidence="6">Whole body</tissue>
    </source>
</reference>
<name>A0A2H1X3I2_SPOFR</name>
<evidence type="ECO:0000313" key="6">
    <source>
        <dbReference type="EMBL" id="SOQ59184.1"/>
    </source>
</evidence>
<accession>A0A2H1X3I2</accession>
<dbReference type="EMBL" id="ODYU01012731">
    <property type="protein sequence ID" value="SOQ59184.1"/>
    <property type="molecule type" value="Genomic_DNA"/>
</dbReference>
<evidence type="ECO:0000256" key="1">
    <source>
        <dbReference type="ARBA" id="ARBA00022723"/>
    </source>
</evidence>